<feature type="domain" description="Hemerythrin-like" evidence="1">
    <location>
        <begin position="42"/>
        <end position="182"/>
    </location>
</feature>
<protein>
    <submittedName>
        <fullName evidence="2">Iron-sulfur cluster repair protein YtfE (RIC family)</fullName>
    </submittedName>
</protein>
<gene>
    <name evidence="2" type="ORF">GGR12_002536</name>
</gene>
<sequence length="190" mass="21585">MSDPSDEALALATRRGLPPEMLYLREEYPRDRWTALPEVAAFWLQMHAGFRGHQAHMDGLVSQWRAGGDIRDLHRQLIPALQSFLQHLDGHHRIESGQYFPMMRKIEPRIGAGIDLLDRDHDVIHGTLDTLFQSGLAFHQAMSSNAPDAADRAARLADTLDAGAPQLLRHLEDEEDIVIPLIHLRRDQIR</sequence>
<dbReference type="Pfam" id="PF01814">
    <property type="entry name" value="Hemerythrin"/>
    <property type="match status" value="1"/>
</dbReference>
<dbReference type="InterPro" id="IPR012312">
    <property type="entry name" value="Hemerythrin-like"/>
</dbReference>
<accession>A0A7W6NPR1</accession>
<dbReference type="Gene3D" id="1.20.120.520">
    <property type="entry name" value="nmb1532 protein domain like"/>
    <property type="match status" value="1"/>
</dbReference>
<keyword evidence="3" id="KW-1185">Reference proteome</keyword>
<reference evidence="2 3" key="1">
    <citation type="submission" date="2020-08" db="EMBL/GenBank/DDBJ databases">
        <title>Genomic Encyclopedia of Type Strains, Phase IV (KMG-IV): sequencing the most valuable type-strain genomes for metagenomic binning, comparative biology and taxonomic classification.</title>
        <authorList>
            <person name="Goeker M."/>
        </authorList>
    </citation>
    <scope>NUCLEOTIDE SEQUENCE [LARGE SCALE GENOMIC DNA]</scope>
    <source>
        <strain evidence="2 3">DSM 23960</strain>
    </source>
</reference>
<dbReference type="RefSeq" id="WP_221212324.1">
    <property type="nucleotide sequence ID" value="NZ_BAAAER010000007.1"/>
</dbReference>
<proteinExistence type="predicted"/>
<comment type="caution">
    <text evidence="2">The sequence shown here is derived from an EMBL/GenBank/DDBJ whole genome shotgun (WGS) entry which is preliminary data.</text>
</comment>
<organism evidence="2 3">
    <name type="scientific">Brevundimonas lenta</name>
    <dbReference type="NCBI Taxonomy" id="424796"/>
    <lineage>
        <taxon>Bacteria</taxon>
        <taxon>Pseudomonadati</taxon>
        <taxon>Pseudomonadota</taxon>
        <taxon>Alphaproteobacteria</taxon>
        <taxon>Caulobacterales</taxon>
        <taxon>Caulobacteraceae</taxon>
        <taxon>Brevundimonas</taxon>
    </lineage>
</organism>
<name>A0A7W6NPR1_9CAUL</name>
<evidence type="ECO:0000313" key="2">
    <source>
        <dbReference type="EMBL" id="MBB4083670.1"/>
    </source>
</evidence>
<evidence type="ECO:0000259" key="1">
    <source>
        <dbReference type="Pfam" id="PF01814"/>
    </source>
</evidence>
<dbReference type="Proteomes" id="UP000529946">
    <property type="component" value="Unassembled WGS sequence"/>
</dbReference>
<dbReference type="AlphaFoldDB" id="A0A7W6NPR1"/>
<evidence type="ECO:0000313" key="3">
    <source>
        <dbReference type="Proteomes" id="UP000529946"/>
    </source>
</evidence>
<dbReference type="EMBL" id="JACIDM010000002">
    <property type="protein sequence ID" value="MBB4083670.1"/>
    <property type="molecule type" value="Genomic_DNA"/>
</dbReference>